<feature type="compositionally biased region" description="Basic and acidic residues" evidence="8">
    <location>
        <begin position="541"/>
        <end position="561"/>
    </location>
</feature>
<keyword evidence="5 7" id="KW-0256">Endoplasmic reticulum</keyword>
<evidence type="ECO:0000256" key="6">
    <source>
        <dbReference type="ARBA" id="ARBA00023157"/>
    </source>
</evidence>
<evidence type="ECO:0000256" key="8">
    <source>
        <dbReference type="SAM" id="MobiDB-lite"/>
    </source>
</evidence>
<dbReference type="GO" id="GO:0030970">
    <property type="term" value="P:retrograde protein transport, ER to cytosol"/>
    <property type="evidence" value="ECO:0007669"/>
    <property type="project" value="TreeGrafter"/>
</dbReference>
<reference evidence="12" key="5">
    <citation type="submission" date="2018-04" db="UniProtKB">
        <authorList>
            <consortium name="EnsemblFungi"/>
        </authorList>
    </citation>
    <scope>IDENTIFICATION</scope>
    <source>
        <strain evidence="12">R3-111a-1</strain>
    </source>
</reference>
<reference evidence="11" key="3">
    <citation type="submission" date="2010-09" db="EMBL/GenBank/DDBJ databases">
        <title>Annotation of Gaeumannomyces graminis var. tritici R3-111a-1.</title>
        <authorList>
            <consortium name="The Broad Institute Genome Sequencing Platform"/>
            <person name="Ma L.-J."/>
            <person name="Dead R."/>
            <person name="Young S.K."/>
            <person name="Zeng Q."/>
            <person name="Gargeya S."/>
            <person name="Fitzgerald M."/>
            <person name="Haas B."/>
            <person name="Abouelleil A."/>
            <person name="Alvarado L."/>
            <person name="Arachchi H.M."/>
            <person name="Berlin A."/>
            <person name="Brown A."/>
            <person name="Chapman S.B."/>
            <person name="Chen Z."/>
            <person name="Dunbar C."/>
            <person name="Freedman E."/>
            <person name="Gearin G."/>
            <person name="Gellesch M."/>
            <person name="Goldberg J."/>
            <person name="Griggs A."/>
            <person name="Gujja S."/>
            <person name="Heiman D."/>
            <person name="Howarth C."/>
            <person name="Larson L."/>
            <person name="Lui A."/>
            <person name="MacDonald P.J.P."/>
            <person name="Mehta T."/>
            <person name="Montmayeur A."/>
            <person name="Murphy C."/>
            <person name="Neiman D."/>
            <person name="Pearson M."/>
            <person name="Priest M."/>
            <person name="Roberts A."/>
            <person name="Saif S."/>
            <person name="Shea T."/>
            <person name="Shenoy N."/>
            <person name="Sisk P."/>
            <person name="Stolte C."/>
            <person name="Sykes S."/>
            <person name="Yandava C."/>
            <person name="Wortman J."/>
            <person name="Nusbaum C."/>
            <person name="Birren B."/>
        </authorList>
    </citation>
    <scope>NUCLEOTIDE SEQUENCE</scope>
    <source>
        <strain evidence="11">R3-111a-1</strain>
    </source>
</reference>
<dbReference type="VEuPathDB" id="FungiDB:GGTG_10615"/>
<dbReference type="GeneID" id="20351073"/>
<keyword evidence="6" id="KW-1015">Disulfide bond</keyword>
<evidence type="ECO:0000313" key="11">
    <source>
        <dbReference type="EMBL" id="EJT71356.1"/>
    </source>
</evidence>
<feature type="chain" id="PRO_5015095119" description="Endoplasmic reticulum lectin" evidence="9">
    <location>
        <begin position="19"/>
        <end position="629"/>
    </location>
</feature>
<comment type="subcellular location">
    <subcellularLocation>
        <location evidence="1 7">Endoplasmic reticulum membrane</location>
        <topology evidence="1 7">Peripheral membrane protein</topology>
        <orientation evidence="1 7">Lumenal side</orientation>
    </subcellularLocation>
</comment>
<reference evidence="11" key="2">
    <citation type="submission" date="2010-07" db="EMBL/GenBank/DDBJ databases">
        <authorList>
            <consortium name="The Broad Institute Genome Sequencing Platform"/>
            <consortium name="Broad Institute Genome Sequencing Center for Infectious Disease"/>
            <person name="Ma L.-J."/>
            <person name="Dead R."/>
            <person name="Young S."/>
            <person name="Zeng Q."/>
            <person name="Koehrsen M."/>
            <person name="Alvarado L."/>
            <person name="Berlin A."/>
            <person name="Chapman S.B."/>
            <person name="Chen Z."/>
            <person name="Freedman E."/>
            <person name="Gellesch M."/>
            <person name="Goldberg J."/>
            <person name="Griggs A."/>
            <person name="Gujja S."/>
            <person name="Heilman E.R."/>
            <person name="Heiman D."/>
            <person name="Hepburn T."/>
            <person name="Howarth C."/>
            <person name="Jen D."/>
            <person name="Larson L."/>
            <person name="Mehta T."/>
            <person name="Neiman D."/>
            <person name="Pearson M."/>
            <person name="Roberts A."/>
            <person name="Saif S."/>
            <person name="Shea T."/>
            <person name="Shenoy N."/>
            <person name="Sisk P."/>
            <person name="Stolte C."/>
            <person name="Sykes S."/>
            <person name="Walk T."/>
            <person name="White J."/>
            <person name="Yandava C."/>
            <person name="Haas B."/>
            <person name="Nusbaum C."/>
            <person name="Birren B."/>
        </authorList>
    </citation>
    <scope>NUCLEOTIDE SEQUENCE</scope>
    <source>
        <strain evidence="11">R3-111a-1</strain>
    </source>
</reference>
<organism evidence="11">
    <name type="scientific">Gaeumannomyces tritici (strain R3-111a-1)</name>
    <name type="common">Wheat and barley take-all root rot fungus</name>
    <name type="synonym">Gaeumannomyces graminis var. tritici</name>
    <dbReference type="NCBI Taxonomy" id="644352"/>
    <lineage>
        <taxon>Eukaryota</taxon>
        <taxon>Fungi</taxon>
        <taxon>Dikarya</taxon>
        <taxon>Ascomycota</taxon>
        <taxon>Pezizomycotina</taxon>
        <taxon>Sordariomycetes</taxon>
        <taxon>Sordariomycetidae</taxon>
        <taxon>Magnaporthales</taxon>
        <taxon>Magnaporthaceae</taxon>
        <taxon>Gaeumannomyces</taxon>
    </lineage>
</organism>
<feature type="region of interest" description="Disordered" evidence="8">
    <location>
        <begin position="63"/>
        <end position="102"/>
    </location>
</feature>
<accession>J3PAU0</accession>
<feature type="region of interest" description="Disordered" evidence="8">
    <location>
        <begin position="418"/>
        <end position="446"/>
    </location>
</feature>
<dbReference type="eggNOG" id="KOG3394">
    <property type="taxonomic scope" value="Eukaryota"/>
</dbReference>
<feature type="signal peptide" evidence="9">
    <location>
        <begin position="1"/>
        <end position="18"/>
    </location>
</feature>
<dbReference type="PROSITE" id="PS51914">
    <property type="entry name" value="MRH"/>
    <property type="match status" value="1"/>
</dbReference>
<evidence type="ECO:0000256" key="5">
    <source>
        <dbReference type="ARBA" id="ARBA00022824"/>
    </source>
</evidence>
<protein>
    <recommendedName>
        <fullName evidence="7">Endoplasmic reticulum lectin</fullName>
    </recommendedName>
    <alternativeName>
        <fullName evidence="7">Protein OS-9</fullName>
    </alternativeName>
    <alternativeName>
        <fullName evidence="7">Protein OS-9 homolog</fullName>
    </alternativeName>
</protein>
<comment type="function">
    <text evidence="7">Lectin involved in the quality control of the secretory pathway. As a member of the endoplasmic reticulum-associated degradation lumenal (ERAD-L) surveillance system, targets misfolded endoplasmic reticulum lumenal glycoproteins for degradation.</text>
</comment>
<name>J3PAU0_GAET3</name>
<evidence type="ECO:0000256" key="2">
    <source>
        <dbReference type="ARBA" id="ARBA00009918"/>
    </source>
</evidence>
<evidence type="ECO:0000256" key="9">
    <source>
        <dbReference type="SAM" id="SignalP"/>
    </source>
</evidence>
<feature type="compositionally biased region" description="Basic and acidic residues" evidence="8">
    <location>
        <begin position="589"/>
        <end position="612"/>
    </location>
</feature>
<dbReference type="InterPro" id="IPR045149">
    <property type="entry name" value="OS-9-like"/>
</dbReference>
<feature type="region of interest" description="Disordered" evidence="8">
    <location>
        <begin position="379"/>
        <end position="402"/>
    </location>
</feature>
<evidence type="ECO:0000256" key="3">
    <source>
        <dbReference type="ARBA" id="ARBA00022729"/>
    </source>
</evidence>
<dbReference type="EnsemblFungi" id="EJT71356">
    <property type="protein sequence ID" value="EJT71356"/>
    <property type="gene ID" value="GGTG_10615"/>
</dbReference>
<dbReference type="GO" id="GO:0030246">
    <property type="term" value="F:carbohydrate binding"/>
    <property type="evidence" value="ECO:0007669"/>
    <property type="project" value="UniProtKB-UniRule"/>
</dbReference>
<dbReference type="GO" id="GO:0005789">
    <property type="term" value="C:endoplasmic reticulum membrane"/>
    <property type="evidence" value="ECO:0007669"/>
    <property type="project" value="UniProtKB-SubCell"/>
</dbReference>
<evidence type="ECO:0000313" key="13">
    <source>
        <dbReference type="Proteomes" id="UP000006039"/>
    </source>
</evidence>
<sequence length="629" mass="68026">MRRLELLLVVAGLRLCSARHHAFSIHEDMLAHPQFDVVFSNSFIWEDEALAVLQGKTKLTSATISSESAPTDAHSSVKKTTQEVQDDTTSKQDAGSDDDDDDSTVVLAEKYELINHPPFRFLCATPVLAPTAAPNHTATELAKAEEAREVERAAARGWELMGGLEGKCLFYQSGWWSYTFCYNGDVVQFHALPPQGGGSPVRDPSAPEYVLGRSLPQNADSLVGSAKNGGAGGRHGGFDIDAAGREEQAVLQQKSGSSKHIPAGTTEMVVKGDQRYLVQRLDGGTVCDLTSRPRTIEIQYHCAPGTTVDRVNWIKEVTTCTYLMMVQTPRLCEDGAFRPPKPVRSHPITCRRVVTSAEEARGLLVEGWGGGLPETAADALGPPVGTRQAPQGGGGKPQRHLRDFKGVNIGGQVIGSRSMLGRSEDGQGAVKLNPPPRRRTGARVAGAEPNAPQVQVLAVGQSKAEGGRVEVVLDHDLESLGLDPAVVEALRDELQGLAADHGWKLEMVDQPGRGVEIRAIVLDPEHPQFFSYDGYSYEDTKAAADDAQDSGRRSGVRRDKAGNNAAAAGKRAQDFLDSQAKQDSQAAEKQSKEKQSKEKQEKGRQEKKKEGADEAESGSEEHFFRKDEL</sequence>
<dbReference type="Proteomes" id="UP000006039">
    <property type="component" value="Unassembled WGS sequence"/>
</dbReference>
<keyword evidence="4 7" id="KW-0430">Lectin</keyword>
<dbReference type="PANTHER" id="PTHR15414">
    <property type="entry name" value="OS-9-RELATED"/>
    <property type="match status" value="1"/>
</dbReference>
<comment type="similarity">
    <text evidence="2 7">Belongs to the OS-9 family.</text>
</comment>
<dbReference type="SUPFAM" id="SSF50911">
    <property type="entry name" value="Mannose 6-phosphate receptor domain"/>
    <property type="match status" value="1"/>
</dbReference>
<dbReference type="PANTHER" id="PTHR15414:SF0">
    <property type="entry name" value="ENDOPLASMIC RETICULUM LECTIN 1"/>
    <property type="match status" value="1"/>
</dbReference>
<feature type="region of interest" description="Disordered" evidence="8">
    <location>
        <begin position="541"/>
        <end position="629"/>
    </location>
</feature>
<gene>
    <name evidence="12" type="primary">20351073</name>
    <name evidence="11" type="ORF">GGTG_10615</name>
</gene>
<evidence type="ECO:0000259" key="10">
    <source>
        <dbReference type="PROSITE" id="PS51914"/>
    </source>
</evidence>
<dbReference type="InterPro" id="IPR012913">
    <property type="entry name" value="OS9-like_dom"/>
</dbReference>
<keyword evidence="3 9" id="KW-0732">Signal</keyword>
<dbReference type="GO" id="GO:0030968">
    <property type="term" value="P:endoplasmic reticulum unfolded protein response"/>
    <property type="evidence" value="ECO:0007669"/>
    <property type="project" value="UniProtKB-UniRule"/>
</dbReference>
<dbReference type="AlphaFoldDB" id="J3PAU0"/>
<proteinExistence type="inferred from homology"/>
<dbReference type="OrthoDB" id="448954at2759"/>
<evidence type="ECO:0000256" key="4">
    <source>
        <dbReference type="ARBA" id="ARBA00022734"/>
    </source>
</evidence>
<dbReference type="HOGENOM" id="CLU_025069_0_0_1"/>
<reference evidence="13" key="1">
    <citation type="submission" date="2010-07" db="EMBL/GenBank/DDBJ databases">
        <title>The genome sequence of Gaeumannomyces graminis var. tritici strain R3-111a-1.</title>
        <authorList>
            <consortium name="The Broad Institute Genome Sequencing Platform"/>
            <person name="Ma L.-J."/>
            <person name="Dead R."/>
            <person name="Young S."/>
            <person name="Zeng Q."/>
            <person name="Koehrsen M."/>
            <person name="Alvarado L."/>
            <person name="Berlin A."/>
            <person name="Chapman S.B."/>
            <person name="Chen Z."/>
            <person name="Freedman E."/>
            <person name="Gellesch M."/>
            <person name="Goldberg J."/>
            <person name="Griggs A."/>
            <person name="Gujja S."/>
            <person name="Heilman E.R."/>
            <person name="Heiman D."/>
            <person name="Hepburn T."/>
            <person name="Howarth C."/>
            <person name="Jen D."/>
            <person name="Larson L."/>
            <person name="Mehta T."/>
            <person name="Neiman D."/>
            <person name="Pearson M."/>
            <person name="Roberts A."/>
            <person name="Saif S."/>
            <person name="Shea T."/>
            <person name="Shenoy N."/>
            <person name="Sisk P."/>
            <person name="Stolte C."/>
            <person name="Sykes S."/>
            <person name="Walk T."/>
            <person name="White J."/>
            <person name="Yandava C."/>
            <person name="Haas B."/>
            <person name="Nusbaum C."/>
            <person name="Birren B."/>
        </authorList>
    </citation>
    <scope>NUCLEOTIDE SEQUENCE [LARGE SCALE GENOMIC DNA]</scope>
    <source>
        <strain evidence="13">R3-111a-1</strain>
    </source>
</reference>
<dbReference type="RefSeq" id="XP_009226753.1">
    <property type="nucleotide sequence ID" value="XM_009228489.1"/>
</dbReference>
<evidence type="ECO:0000313" key="12">
    <source>
        <dbReference type="EnsemblFungi" id="EJT71356"/>
    </source>
</evidence>
<evidence type="ECO:0000256" key="1">
    <source>
        <dbReference type="ARBA" id="ARBA00004367"/>
    </source>
</evidence>
<feature type="domain" description="MRH" evidence="10">
    <location>
        <begin position="166"/>
        <end position="334"/>
    </location>
</feature>
<dbReference type="Pfam" id="PF07915">
    <property type="entry name" value="PRKCSH"/>
    <property type="match status" value="1"/>
</dbReference>
<feature type="compositionally biased region" description="Basic and acidic residues" evidence="8">
    <location>
        <begin position="619"/>
        <end position="629"/>
    </location>
</feature>
<dbReference type="EMBL" id="GL385400">
    <property type="protein sequence ID" value="EJT71356.1"/>
    <property type="molecule type" value="Genomic_DNA"/>
</dbReference>
<keyword evidence="13" id="KW-1185">Reference proteome</keyword>
<dbReference type="STRING" id="644352.J3PAU0"/>
<keyword evidence="7" id="KW-0472">Membrane</keyword>
<dbReference type="InterPro" id="IPR044865">
    <property type="entry name" value="MRH_dom"/>
</dbReference>
<evidence type="ECO:0000256" key="7">
    <source>
        <dbReference type="RuleBase" id="RU369099"/>
    </source>
</evidence>
<dbReference type="Gene3D" id="2.70.130.10">
    <property type="entry name" value="Mannose-6-phosphate receptor binding domain"/>
    <property type="match status" value="1"/>
</dbReference>
<reference evidence="12" key="4">
    <citation type="journal article" date="2015" name="G3 (Bethesda)">
        <title>Genome sequences of three phytopathogenic species of the Magnaporthaceae family of fungi.</title>
        <authorList>
            <person name="Okagaki L.H."/>
            <person name="Nunes C.C."/>
            <person name="Sailsbery J."/>
            <person name="Clay B."/>
            <person name="Brown D."/>
            <person name="John T."/>
            <person name="Oh Y."/>
            <person name="Young N."/>
            <person name="Fitzgerald M."/>
            <person name="Haas B.J."/>
            <person name="Zeng Q."/>
            <person name="Young S."/>
            <person name="Adiconis X."/>
            <person name="Fan L."/>
            <person name="Levin J.Z."/>
            <person name="Mitchell T.K."/>
            <person name="Okubara P.A."/>
            <person name="Farman M.L."/>
            <person name="Kohn L.M."/>
            <person name="Birren B."/>
            <person name="Ma L.-J."/>
            <person name="Dean R.A."/>
        </authorList>
    </citation>
    <scope>NUCLEOTIDE SEQUENCE</scope>
    <source>
        <strain evidence="12">R3-111a-1</strain>
    </source>
</reference>
<dbReference type="GO" id="GO:0005788">
    <property type="term" value="C:endoplasmic reticulum lumen"/>
    <property type="evidence" value="ECO:0007669"/>
    <property type="project" value="UniProtKB-UniRule"/>
</dbReference>
<dbReference type="InterPro" id="IPR009011">
    <property type="entry name" value="Man6P_isomerase_rcpt-bd_dom_sf"/>
</dbReference>